<evidence type="ECO:0000313" key="12">
    <source>
        <dbReference type="Proteomes" id="UP000015464"/>
    </source>
</evidence>
<evidence type="ECO:0000256" key="1">
    <source>
        <dbReference type="ARBA" id="ARBA00004123"/>
    </source>
</evidence>
<keyword evidence="12" id="KW-1185">Reference proteome</keyword>
<dbReference type="GeneID" id="25038915"/>
<reference evidence="11 12" key="1">
    <citation type="journal article" date="2011" name="Science">
        <title>Comparative functional genomics of the fission yeasts.</title>
        <authorList>
            <person name="Rhind N."/>
            <person name="Chen Z."/>
            <person name="Yassour M."/>
            <person name="Thompson D.A."/>
            <person name="Haas B.J."/>
            <person name="Habib N."/>
            <person name="Wapinski I."/>
            <person name="Roy S."/>
            <person name="Lin M.F."/>
            <person name="Heiman D.I."/>
            <person name="Young S.K."/>
            <person name="Furuya K."/>
            <person name="Guo Y."/>
            <person name="Pidoux A."/>
            <person name="Chen H.M."/>
            <person name="Robbertse B."/>
            <person name="Goldberg J.M."/>
            <person name="Aoki K."/>
            <person name="Bayne E.H."/>
            <person name="Berlin A.M."/>
            <person name="Desjardins C.A."/>
            <person name="Dobbs E."/>
            <person name="Dukaj L."/>
            <person name="Fan L."/>
            <person name="FitzGerald M.G."/>
            <person name="French C."/>
            <person name="Gujja S."/>
            <person name="Hansen K."/>
            <person name="Keifenheim D."/>
            <person name="Levin J.Z."/>
            <person name="Mosher R.A."/>
            <person name="Mueller C.A."/>
            <person name="Pfiffner J."/>
            <person name="Priest M."/>
            <person name="Russ C."/>
            <person name="Smialowska A."/>
            <person name="Swoboda P."/>
            <person name="Sykes S.M."/>
            <person name="Vaughn M."/>
            <person name="Vengrova S."/>
            <person name="Yoder R."/>
            <person name="Zeng Q."/>
            <person name="Allshire R."/>
            <person name="Baulcombe D."/>
            <person name="Birren B.W."/>
            <person name="Brown W."/>
            <person name="Ekwall K."/>
            <person name="Kellis M."/>
            <person name="Leatherwood J."/>
            <person name="Levin H."/>
            <person name="Margalit H."/>
            <person name="Martienssen R."/>
            <person name="Nieduszynski C.A."/>
            <person name="Spatafora J.W."/>
            <person name="Friedman N."/>
            <person name="Dalgaard J.Z."/>
            <person name="Baumann P."/>
            <person name="Niki H."/>
            <person name="Regev A."/>
            <person name="Nusbaum C."/>
        </authorList>
    </citation>
    <scope>NUCLEOTIDE SEQUENCE [LARGE SCALE GENOMIC DNA]</scope>
    <source>
        <strain evidence="12">OY26 / ATCC MYA-4695 / CBS 11777 / NBRC 106824 / NRRL Y48691</strain>
    </source>
</reference>
<dbReference type="STRING" id="653667.S9W0Y8"/>
<dbReference type="GO" id="GO:0006364">
    <property type="term" value="P:rRNA processing"/>
    <property type="evidence" value="ECO:0007669"/>
    <property type="project" value="TreeGrafter"/>
</dbReference>
<name>S9W0Y8_SCHCR</name>
<feature type="compositionally biased region" description="Basic and acidic residues" evidence="9">
    <location>
        <begin position="88"/>
        <end position="100"/>
    </location>
</feature>
<sequence>MVSFCCEVCQDIVKKPKLDQHRSRCHGAYFTCIDCNTTFDGTDYRSHSSCMTEAQRYQKGLYRPTKKELKKTNQQSKSINGNAPADKNGTEIKETPESKEQVSSPSKKRSSSSDDSSEEKGKKKKKPSSGDKNASPIEQMLSLCEKDGKESLYKLVKKHNKNASKEKTLELKDIMKQLTVSKDANGVYLLNAVSTE</sequence>
<protein>
    <submittedName>
        <fullName evidence="11">LYHRT protein</fullName>
    </submittedName>
</protein>
<dbReference type="Proteomes" id="UP000015464">
    <property type="component" value="Unassembled WGS sequence"/>
</dbReference>
<dbReference type="GO" id="GO:0000122">
    <property type="term" value="P:negative regulation of transcription by RNA polymerase II"/>
    <property type="evidence" value="ECO:0007669"/>
    <property type="project" value="TreeGrafter"/>
</dbReference>
<dbReference type="AlphaFoldDB" id="S9W0Y8"/>
<evidence type="ECO:0000256" key="4">
    <source>
        <dbReference type="ARBA" id="ARBA00022771"/>
    </source>
</evidence>
<evidence type="ECO:0000259" key="10">
    <source>
        <dbReference type="Pfam" id="PF08790"/>
    </source>
</evidence>
<gene>
    <name evidence="11" type="ORF">SPOG_04602</name>
</gene>
<dbReference type="PANTHER" id="PTHR13100">
    <property type="entry name" value="CELL GROWTH-REGULATING NUCLEOLAR PROTEIN LYAR"/>
    <property type="match status" value="1"/>
</dbReference>
<feature type="domain" description="Zinc finger C2H2 LYAR-type" evidence="10">
    <location>
        <begin position="30"/>
        <end position="57"/>
    </location>
</feature>
<dbReference type="GO" id="GO:0005730">
    <property type="term" value="C:nucleolus"/>
    <property type="evidence" value="ECO:0007669"/>
    <property type="project" value="TreeGrafter"/>
</dbReference>
<dbReference type="eggNOG" id="KOG2186">
    <property type="taxonomic scope" value="Eukaryota"/>
</dbReference>
<dbReference type="OMA" id="MTEAQRY"/>
<dbReference type="PROSITE" id="PS51804">
    <property type="entry name" value="ZF_C2HC_LYAR"/>
    <property type="match status" value="2"/>
</dbReference>
<keyword evidence="2" id="KW-0479">Metal-binding</keyword>
<dbReference type="FunFam" id="3.30.1490.490:FF:000001">
    <property type="entry name" value="cell growth-regulating nucleolar protein-like"/>
    <property type="match status" value="1"/>
</dbReference>
<evidence type="ECO:0000256" key="2">
    <source>
        <dbReference type="ARBA" id="ARBA00022723"/>
    </source>
</evidence>
<dbReference type="GO" id="GO:0003677">
    <property type="term" value="F:DNA binding"/>
    <property type="evidence" value="ECO:0007669"/>
    <property type="project" value="InterPro"/>
</dbReference>
<evidence type="ECO:0000256" key="5">
    <source>
        <dbReference type="ARBA" id="ARBA00022833"/>
    </source>
</evidence>
<dbReference type="OrthoDB" id="10263760at2759"/>
<dbReference type="InterPro" id="IPR014898">
    <property type="entry name" value="Znf_C2H2_LYAR"/>
</dbReference>
<evidence type="ECO:0000256" key="3">
    <source>
        <dbReference type="ARBA" id="ARBA00022737"/>
    </source>
</evidence>
<keyword evidence="3" id="KW-0677">Repeat</keyword>
<keyword evidence="4 8" id="KW-0863">Zinc-finger</keyword>
<dbReference type="InterPro" id="IPR039999">
    <property type="entry name" value="LYAR"/>
</dbReference>
<feature type="compositionally biased region" description="Polar residues" evidence="9">
    <location>
        <begin position="72"/>
        <end position="81"/>
    </location>
</feature>
<dbReference type="GO" id="GO:0008270">
    <property type="term" value="F:zinc ion binding"/>
    <property type="evidence" value="ECO:0007669"/>
    <property type="project" value="UniProtKB-KW"/>
</dbReference>
<keyword evidence="5" id="KW-0862">Zinc</keyword>
<evidence type="ECO:0000313" key="11">
    <source>
        <dbReference type="EMBL" id="EPY53543.1"/>
    </source>
</evidence>
<comment type="subcellular location">
    <subcellularLocation>
        <location evidence="1">Nucleus</location>
    </subcellularLocation>
</comment>
<feature type="region of interest" description="Disordered" evidence="9">
    <location>
        <begin position="61"/>
        <end position="140"/>
    </location>
</feature>
<dbReference type="EMBL" id="KE546988">
    <property type="protein sequence ID" value="EPY53543.1"/>
    <property type="molecule type" value="Genomic_DNA"/>
</dbReference>
<dbReference type="Gene3D" id="3.30.1490.490">
    <property type="match status" value="1"/>
</dbReference>
<dbReference type="HOGENOM" id="CLU_098018_0_0_1"/>
<keyword evidence="6" id="KW-0539">Nucleus</keyword>
<evidence type="ECO:0000256" key="6">
    <source>
        <dbReference type="ARBA" id="ARBA00023242"/>
    </source>
</evidence>
<proteinExistence type="inferred from homology"/>
<dbReference type="Pfam" id="PF08790">
    <property type="entry name" value="zf-LYAR"/>
    <property type="match status" value="1"/>
</dbReference>
<dbReference type="PANTHER" id="PTHR13100:SF10">
    <property type="entry name" value="CELL GROWTH-REGULATING NUCLEOLAR PROTEIN"/>
    <property type="match status" value="1"/>
</dbReference>
<dbReference type="InterPro" id="IPR036236">
    <property type="entry name" value="Znf_C2H2_sf"/>
</dbReference>
<evidence type="ECO:0000256" key="8">
    <source>
        <dbReference type="PROSITE-ProRule" id="PRU01145"/>
    </source>
</evidence>
<evidence type="ECO:0000256" key="9">
    <source>
        <dbReference type="SAM" id="MobiDB-lite"/>
    </source>
</evidence>
<organism evidence="11 12">
    <name type="scientific">Schizosaccharomyces cryophilus (strain OY26 / ATCC MYA-4695 / CBS 11777 / NBRC 106824 / NRRL Y48691)</name>
    <name type="common">Fission yeast</name>
    <dbReference type="NCBI Taxonomy" id="653667"/>
    <lineage>
        <taxon>Eukaryota</taxon>
        <taxon>Fungi</taxon>
        <taxon>Dikarya</taxon>
        <taxon>Ascomycota</taxon>
        <taxon>Taphrinomycotina</taxon>
        <taxon>Schizosaccharomycetes</taxon>
        <taxon>Schizosaccharomycetales</taxon>
        <taxon>Schizosaccharomycetaceae</taxon>
        <taxon>Schizosaccharomyces</taxon>
    </lineage>
</organism>
<evidence type="ECO:0000256" key="7">
    <source>
        <dbReference type="ARBA" id="ARBA00061084"/>
    </source>
</evidence>
<comment type="similarity">
    <text evidence="7">Belongs to the UPF0743 family.</text>
</comment>
<dbReference type="RefSeq" id="XP_013022055.1">
    <property type="nucleotide sequence ID" value="XM_013166601.1"/>
</dbReference>
<accession>S9W0Y8</accession>
<dbReference type="SUPFAM" id="SSF57667">
    <property type="entry name" value="beta-beta-alpha zinc fingers"/>
    <property type="match status" value="2"/>
</dbReference>